<keyword evidence="5" id="KW-1185">Reference proteome</keyword>
<proteinExistence type="predicted"/>
<evidence type="ECO:0000313" key="4">
    <source>
        <dbReference type="EMBL" id="MST75055.1"/>
    </source>
</evidence>
<evidence type="ECO:0000259" key="3">
    <source>
        <dbReference type="SMART" id="SM01324"/>
    </source>
</evidence>
<dbReference type="Proteomes" id="UP000474024">
    <property type="component" value="Unassembled WGS sequence"/>
</dbReference>
<dbReference type="Pfam" id="PF13240">
    <property type="entry name" value="Zn_Ribbon_1"/>
    <property type="match status" value="1"/>
</dbReference>
<dbReference type="PANTHER" id="PTHR40038:SF1">
    <property type="entry name" value="MEMBRANE-ASSOCIATED PROTEIN TCAA"/>
    <property type="match status" value="1"/>
</dbReference>
<reference evidence="4 5" key="1">
    <citation type="submission" date="2019-08" db="EMBL/GenBank/DDBJ databases">
        <title>In-depth cultivation of the pig gut microbiome towards novel bacterial diversity and tailored functional studies.</title>
        <authorList>
            <person name="Wylensek D."/>
            <person name="Hitch T.C.A."/>
            <person name="Clavel T."/>
        </authorList>
    </citation>
    <scope>NUCLEOTIDE SEQUENCE [LARGE SCALE GENOMIC DNA]</scope>
    <source>
        <strain evidence="4 5">MUC/MUC-530-WT-4D</strain>
    </source>
</reference>
<protein>
    <submittedName>
        <fullName evidence="4">YARHG domain-containing protein</fullName>
    </submittedName>
</protein>
<dbReference type="EMBL" id="VUNI01000013">
    <property type="protein sequence ID" value="MST75055.1"/>
    <property type="molecule type" value="Genomic_DNA"/>
</dbReference>
<evidence type="ECO:0000256" key="2">
    <source>
        <dbReference type="SAM" id="Phobius"/>
    </source>
</evidence>
<comment type="caution">
    <text evidence="4">The sequence shown here is derived from an EMBL/GenBank/DDBJ whole genome shotgun (WGS) entry which is preliminary data.</text>
</comment>
<feature type="region of interest" description="Disordered" evidence="1">
    <location>
        <begin position="92"/>
        <end position="154"/>
    </location>
</feature>
<keyword evidence="2" id="KW-1133">Transmembrane helix</keyword>
<feature type="domain" description="YARHG" evidence="3">
    <location>
        <begin position="164"/>
        <end position="249"/>
    </location>
</feature>
<accession>A0A6L5YRS1</accession>
<dbReference type="InterPro" id="IPR026870">
    <property type="entry name" value="Zinc_ribbon_dom"/>
</dbReference>
<dbReference type="InterPro" id="IPR038434">
    <property type="entry name" value="YARHG_sf"/>
</dbReference>
<evidence type="ECO:0000256" key="1">
    <source>
        <dbReference type="SAM" id="MobiDB-lite"/>
    </source>
</evidence>
<dbReference type="InterPro" id="IPR025582">
    <property type="entry name" value="YARHG_dom"/>
</dbReference>
<dbReference type="RefSeq" id="WP_154430085.1">
    <property type="nucleotide sequence ID" value="NZ_VUNI01000013.1"/>
</dbReference>
<keyword evidence="2" id="KW-0472">Membrane</keyword>
<dbReference type="Gene3D" id="1.20.58.1690">
    <property type="match status" value="1"/>
</dbReference>
<organism evidence="4 5">
    <name type="scientific">Roseburia porci</name>
    <dbReference type="NCBI Taxonomy" id="2605790"/>
    <lineage>
        <taxon>Bacteria</taxon>
        <taxon>Bacillati</taxon>
        <taxon>Bacillota</taxon>
        <taxon>Clostridia</taxon>
        <taxon>Lachnospirales</taxon>
        <taxon>Lachnospiraceae</taxon>
        <taxon>Roseburia</taxon>
    </lineage>
</organism>
<feature type="compositionally biased region" description="Basic and acidic residues" evidence="1">
    <location>
        <begin position="116"/>
        <end position="142"/>
    </location>
</feature>
<evidence type="ECO:0000313" key="5">
    <source>
        <dbReference type="Proteomes" id="UP000474024"/>
    </source>
</evidence>
<dbReference type="AlphaFoldDB" id="A0A6L5YRS1"/>
<sequence length="254" mass="28987">MGEKGQPKRFCRFCGSELKEGARFCTACGKKVAEDTVQKQKKVQKTPETAPQQPVQSKKSKGVMICAVLVIAALVVIGIMIFLIKNGLDQKADADQGDNRVQSERVVDTEQEESETTDKKDSKDKDKKDKDRKDKEKLKDTEESTQSAVKEANLPGIGEEFQNADYILPTSNSQYLTEADLEGLTKEECRLARNEIYARHGRLFLDEELQKYFDAKPWYHGTIQPDDFQDTMLNDYEMKNKDLIVQYESEHFNN</sequence>
<feature type="transmembrane region" description="Helical" evidence="2">
    <location>
        <begin position="62"/>
        <end position="84"/>
    </location>
</feature>
<keyword evidence="2" id="KW-0812">Transmembrane</keyword>
<dbReference type="PANTHER" id="PTHR40038">
    <property type="entry name" value="MEMBRANE-ASSOCIATED PROTEIN TCAA"/>
    <property type="match status" value="1"/>
</dbReference>
<gene>
    <name evidence="4" type="ORF">FYJ75_08455</name>
</gene>
<feature type="compositionally biased region" description="Basic and acidic residues" evidence="1">
    <location>
        <begin position="92"/>
        <end position="108"/>
    </location>
</feature>
<dbReference type="SMART" id="SM01324">
    <property type="entry name" value="YARHG"/>
    <property type="match status" value="1"/>
</dbReference>
<name>A0A6L5YRS1_9FIRM</name>
<dbReference type="Pfam" id="PF13308">
    <property type="entry name" value="YARHG"/>
    <property type="match status" value="1"/>
</dbReference>